<evidence type="ECO:0000313" key="2">
    <source>
        <dbReference type="Proteomes" id="UP000299102"/>
    </source>
</evidence>
<dbReference type="AlphaFoldDB" id="A0A4C1UZZ0"/>
<evidence type="ECO:0000313" key="1">
    <source>
        <dbReference type="EMBL" id="GBP31576.1"/>
    </source>
</evidence>
<reference evidence="1 2" key="1">
    <citation type="journal article" date="2019" name="Commun. Biol.">
        <title>The bagworm genome reveals a unique fibroin gene that provides high tensile strength.</title>
        <authorList>
            <person name="Kono N."/>
            <person name="Nakamura H."/>
            <person name="Ohtoshi R."/>
            <person name="Tomita M."/>
            <person name="Numata K."/>
            <person name="Arakawa K."/>
        </authorList>
    </citation>
    <scope>NUCLEOTIDE SEQUENCE [LARGE SCALE GENOMIC DNA]</scope>
</reference>
<protein>
    <submittedName>
        <fullName evidence="1">Uncharacterized protein</fullName>
    </submittedName>
</protein>
<name>A0A4C1UZZ0_EUMVA</name>
<dbReference type="Proteomes" id="UP000299102">
    <property type="component" value="Unassembled WGS sequence"/>
</dbReference>
<proteinExistence type="predicted"/>
<sequence length="80" mass="9658">MLFHSRTQKTTLAHPGIRYLTEVRWWRKEWATGNLTYWMNLTVEAVTFVQILRVWYFTVQADLFPSCSRVDYTTALQHFE</sequence>
<organism evidence="1 2">
    <name type="scientific">Eumeta variegata</name>
    <name type="common">Bagworm moth</name>
    <name type="synonym">Eumeta japonica</name>
    <dbReference type="NCBI Taxonomy" id="151549"/>
    <lineage>
        <taxon>Eukaryota</taxon>
        <taxon>Metazoa</taxon>
        <taxon>Ecdysozoa</taxon>
        <taxon>Arthropoda</taxon>
        <taxon>Hexapoda</taxon>
        <taxon>Insecta</taxon>
        <taxon>Pterygota</taxon>
        <taxon>Neoptera</taxon>
        <taxon>Endopterygota</taxon>
        <taxon>Lepidoptera</taxon>
        <taxon>Glossata</taxon>
        <taxon>Ditrysia</taxon>
        <taxon>Tineoidea</taxon>
        <taxon>Psychidae</taxon>
        <taxon>Oiketicinae</taxon>
        <taxon>Eumeta</taxon>
    </lineage>
</organism>
<comment type="caution">
    <text evidence="1">The sequence shown here is derived from an EMBL/GenBank/DDBJ whole genome shotgun (WGS) entry which is preliminary data.</text>
</comment>
<dbReference type="EMBL" id="BGZK01000248">
    <property type="protein sequence ID" value="GBP31576.1"/>
    <property type="molecule type" value="Genomic_DNA"/>
</dbReference>
<gene>
    <name evidence="1" type="ORF">EVAR_78155_1</name>
</gene>
<keyword evidence="2" id="KW-1185">Reference proteome</keyword>
<accession>A0A4C1UZZ0</accession>